<dbReference type="Proteomes" id="UP001218218">
    <property type="component" value="Unassembled WGS sequence"/>
</dbReference>
<evidence type="ECO:0000259" key="3">
    <source>
        <dbReference type="Pfam" id="PF18721"/>
    </source>
</evidence>
<accession>A0AAD7A1L0</accession>
<dbReference type="InterPro" id="IPR041539">
    <property type="entry name" value="CxC5"/>
</dbReference>
<evidence type="ECO:0000313" key="4">
    <source>
        <dbReference type="EMBL" id="KAJ7347771.1"/>
    </source>
</evidence>
<evidence type="ECO:0000259" key="2">
    <source>
        <dbReference type="Pfam" id="PF18718"/>
    </source>
</evidence>
<dbReference type="Pfam" id="PF18721">
    <property type="entry name" value="CxC6"/>
    <property type="match status" value="1"/>
</dbReference>
<dbReference type="Pfam" id="PF18718">
    <property type="entry name" value="CxC5"/>
    <property type="match status" value="1"/>
</dbReference>
<feature type="domain" description="CxC5 like cysteine cluster associated with KDZ" evidence="2">
    <location>
        <begin position="121"/>
        <end position="159"/>
    </location>
</feature>
<evidence type="ECO:0000313" key="5">
    <source>
        <dbReference type="Proteomes" id="UP001218218"/>
    </source>
</evidence>
<evidence type="ECO:0008006" key="6">
    <source>
        <dbReference type="Google" id="ProtNLM"/>
    </source>
</evidence>
<dbReference type="AlphaFoldDB" id="A0AAD7A1L0"/>
<evidence type="ECO:0000256" key="1">
    <source>
        <dbReference type="SAM" id="MobiDB-lite"/>
    </source>
</evidence>
<keyword evidence="5" id="KW-1185">Reference proteome</keyword>
<protein>
    <recommendedName>
        <fullName evidence="6">CxC6 like cysteine cluster associated with KDZ domain-containing protein</fullName>
    </recommendedName>
</protein>
<dbReference type="EMBL" id="JARIHO010000018">
    <property type="protein sequence ID" value="KAJ7347771.1"/>
    <property type="molecule type" value="Genomic_DNA"/>
</dbReference>
<gene>
    <name evidence="4" type="ORF">DFH08DRAFT_960193</name>
</gene>
<proteinExistence type="predicted"/>
<sequence>MPVFAALQTHPVLKELNLQQLLQFIRLAARVKNNILLCQPFSVSSEYAPDVLPPSIASFLSEATNIPLKHIDSCWDVLKDDVWQFPSVEEVTQEDEHAFVNYGWARGLCKHSHVLRWGARLFEGGDHQYVERKLAAMWISLMLLAWVSATNCAKMYDMSLSEKQTSNIEAGGWQFGTLLTTYHVWDSFVILTLLDLHKRNNTHLQVLHTGDQKDRFTAAMQERNEYIIQYRQDEASHFCKCHIIVSDGLNMGFPCCGSFRCTDPLTNNRHHFCTNHCALHGVCAVNGCNNLVAPDTKTCTLPAHSKMERLHNECGKAAFTLKERLQKHRKTHPSSKVAASDRHVEADEDGEDDIETFKIDGTGGVRMHTEKHSRSIGVVDTPDVDECEAKKAEAGNRRFKAKLGRQRMHNEQTLIRPCGFFHAMATMYRAEAVSNVLLFVQAAFSVPAAHKPEHLVYNTNCDAKQQVNANPCMTHQFCQEHCNPADYLELLGPDGKWFFNILVAEQTNVWLGGYHSMCREMLPVKYNFFLDKMIRLRNEAVVTKLTPDRHEPRRAPPRTNV</sequence>
<feature type="region of interest" description="Disordered" evidence="1">
    <location>
        <begin position="328"/>
        <end position="349"/>
    </location>
</feature>
<dbReference type="InterPro" id="IPR040898">
    <property type="entry name" value="CxC6"/>
</dbReference>
<feature type="domain" description="CxC6 like cysteine cluster associated with KDZ" evidence="3">
    <location>
        <begin position="245"/>
        <end position="309"/>
    </location>
</feature>
<organism evidence="4 5">
    <name type="scientific">Mycena albidolilacea</name>
    <dbReference type="NCBI Taxonomy" id="1033008"/>
    <lineage>
        <taxon>Eukaryota</taxon>
        <taxon>Fungi</taxon>
        <taxon>Dikarya</taxon>
        <taxon>Basidiomycota</taxon>
        <taxon>Agaricomycotina</taxon>
        <taxon>Agaricomycetes</taxon>
        <taxon>Agaricomycetidae</taxon>
        <taxon>Agaricales</taxon>
        <taxon>Marasmiineae</taxon>
        <taxon>Mycenaceae</taxon>
        <taxon>Mycena</taxon>
    </lineage>
</organism>
<reference evidence="4" key="1">
    <citation type="submission" date="2023-03" db="EMBL/GenBank/DDBJ databases">
        <title>Massive genome expansion in bonnet fungi (Mycena s.s.) driven by repeated elements and novel gene families across ecological guilds.</title>
        <authorList>
            <consortium name="Lawrence Berkeley National Laboratory"/>
            <person name="Harder C.B."/>
            <person name="Miyauchi S."/>
            <person name="Viragh M."/>
            <person name="Kuo A."/>
            <person name="Thoen E."/>
            <person name="Andreopoulos B."/>
            <person name="Lu D."/>
            <person name="Skrede I."/>
            <person name="Drula E."/>
            <person name="Henrissat B."/>
            <person name="Morin E."/>
            <person name="Kohler A."/>
            <person name="Barry K."/>
            <person name="LaButti K."/>
            <person name="Morin E."/>
            <person name="Salamov A."/>
            <person name="Lipzen A."/>
            <person name="Mereny Z."/>
            <person name="Hegedus B."/>
            <person name="Baldrian P."/>
            <person name="Stursova M."/>
            <person name="Weitz H."/>
            <person name="Taylor A."/>
            <person name="Grigoriev I.V."/>
            <person name="Nagy L.G."/>
            <person name="Martin F."/>
            <person name="Kauserud H."/>
        </authorList>
    </citation>
    <scope>NUCLEOTIDE SEQUENCE</scope>
    <source>
        <strain evidence="4">CBHHK002</strain>
    </source>
</reference>
<comment type="caution">
    <text evidence="4">The sequence shown here is derived from an EMBL/GenBank/DDBJ whole genome shotgun (WGS) entry which is preliminary data.</text>
</comment>
<name>A0AAD7A1L0_9AGAR</name>